<keyword evidence="2" id="KW-0813">Transport</keyword>
<dbReference type="PROSITE" id="PS00211">
    <property type="entry name" value="ABC_TRANSPORTER_1"/>
    <property type="match status" value="1"/>
</dbReference>
<dbReference type="InterPro" id="IPR050763">
    <property type="entry name" value="ABC_transporter_ATP-binding"/>
</dbReference>
<comment type="similarity">
    <text evidence="1">Belongs to the ABC transporter superfamily.</text>
</comment>
<proteinExistence type="inferred from homology"/>
<dbReference type="SMART" id="SM00382">
    <property type="entry name" value="AAA"/>
    <property type="match status" value="1"/>
</dbReference>
<dbReference type="InterPro" id="IPR027417">
    <property type="entry name" value="P-loop_NTPase"/>
</dbReference>
<dbReference type="Pfam" id="PF00005">
    <property type="entry name" value="ABC_tran"/>
    <property type="match status" value="1"/>
</dbReference>
<evidence type="ECO:0000256" key="3">
    <source>
        <dbReference type="ARBA" id="ARBA00022458"/>
    </source>
</evidence>
<keyword evidence="5 7" id="KW-0067">ATP-binding</keyword>
<dbReference type="PROSITE" id="PS50893">
    <property type="entry name" value="ABC_TRANSPORTER_2"/>
    <property type="match status" value="1"/>
</dbReference>
<protein>
    <submittedName>
        <fullName evidence="7">ABC transporter ATP-binding protein</fullName>
    </submittedName>
</protein>
<dbReference type="GO" id="GO:0005524">
    <property type="term" value="F:ATP binding"/>
    <property type="evidence" value="ECO:0007669"/>
    <property type="project" value="UniProtKB-KW"/>
</dbReference>
<dbReference type="PANTHER" id="PTHR42711">
    <property type="entry name" value="ABC TRANSPORTER ATP-BINDING PROTEIN"/>
    <property type="match status" value="1"/>
</dbReference>
<evidence type="ECO:0000313" key="8">
    <source>
        <dbReference type="Proteomes" id="UP000287502"/>
    </source>
</evidence>
<name>A0A410JZ39_9BACT</name>
<evidence type="ECO:0000256" key="2">
    <source>
        <dbReference type="ARBA" id="ARBA00022448"/>
    </source>
</evidence>
<dbReference type="AlphaFoldDB" id="A0A410JZ39"/>
<organism evidence="7 8">
    <name type="scientific">Geovibrio thiophilus</name>
    <dbReference type="NCBI Taxonomy" id="139438"/>
    <lineage>
        <taxon>Bacteria</taxon>
        <taxon>Pseudomonadati</taxon>
        <taxon>Deferribacterota</taxon>
        <taxon>Deferribacteres</taxon>
        <taxon>Deferribacterales</taxon>
        <taxon>Geovibrionaceae</taxon>
        <taxon>Geovibrio</taxon>
    </lineage>
</organism>
<evidence type="ECO:0000256" key="1">
    <source>
        <dbReference type="ARBA" id="ARBA00005417"/>
    </source>
</evidence>
<dbReference type="OrthoDB" id="9804819at2"/>
<gene>
    <name evidence="7" type="ORF">EP073_08495</name>
</gene>
<evidence type="ECO:0000259" key="6">
    <source>
        <dbReference type="PROSITE" id="PS50893"/>
    </source>
</evidence>
<keyword evidence="3" id="KW-0536">Nodulation</keyword>
<dbReference type="InterPro" id="IPR003593">
    <property type="entry name" value="AAA+_ATPase"/>
</dbReference>
<keyword evidence="8" id="KW-1185">Reference proteome</keyword>
<dbReference type="InterPro" id="IPR003439">
    <property type="entry name" value="ABC_transporter-like_ATP-bd"/>
</dbReference>
<dbReference type="Gene3D" id="3.40.50.300">
    <property type="entry name" value="P-loop containing nucleotide triphosphate hydrolases"/>
    <property type="match status" value="1"/>
</dbReference>
<dbReference type="EMBL" id="CP035108">
    <property type="protein sequence ID" value="QAR33437.1"/>
    <property type="molecule type" value="Genomic_DNA"/>
</dbReference>
<keyword evidence="4" id="KW-0547">Nucleotide-binding</keyword>
<reference evidence="7 8" key="1">
    <citation type="submission" date="2019-01" db="EMBL/GenBank/DDBJ databases">
        <title>Geovibrio thiophilus DSM 11263, complete genome.</title>
        <authorList>
            <person name="Spring S."/>
            <person name="Bunk B."/>
            <person name="Sproer C."/>
        </authorList>
    </citation>
    <scope>NUCLEOTIDE SEQUENCE [LARGE SCALE GENOMIC DNA]</scope>
    <source>
        <strain evidence="7 8">DSM 11263</strain>
    </source>
</reference>
<accession>A0A410JZ39</accession>
<dbReference type="SUPFAM" id="SSF52540">
    <property type="entry name" value="P-loop containing nucleoside triphosphate hydrolases"/>
    <property type="match status" value="1"/>
</dbReference>
<sequence>MNKITVRSLTKLFGGQTAVDGISFDVEEGSVLALLGPNGAGKTTTINMLTGLTIPASGEIRYDGEEFDPQNKRIKRTIGVVPQHNNVDRDLTVYQNLKTHAVLFGVDRAEERIAQALDFSGLSAHAGKTAGNLSGGMKRRLIIARALLHDPFVLFLDEPTVGLDASVRRTMWDFIRSINQEKQCTILLTTHYIEEAELLSDRVMIMDKARIVAEGTAAELKARVGKWALDIYRNGRTETEFFETREAGLKRLASLTETASIRETNLEDVYLTITGRRIDA</sequence>
<feature type="domain" description="ABC transporter" evidence="6">
    <location>
        <begin position="4"/>
        <end position="233"/>
    </location>
</feature>
<evidence type="ECO:0000256" key="5">
    <source>
        <dbReference type="ARBA" id="ARBA00022840"/>
    </source>
</evidence>
<dbReference type="InterPro" id="IPR017871">
    <property type="entry name" value="ABC_transporter-like_CS"/>
</dbReference>
<dbReference type="Proteomes" id="UP000287502">
    <property type="component" value="Chromosome"/>
</dbReference>
<evidence type="ECO:0000313" key="7">
    <source>
        <dbReference type="EMBL" id="QAR33437.1"/>
    </source>
</evidence>
<dbReference type="RefSeq" id="WP_128466723.1">
    <property type="nucleotide sequence ID" value="NZ_CP035108.1"/>
</dbReference>
<dbReference type="GO" id="GO:0016887">
    <property type="term" value="F:ATP hydrolysis activity"/>
    <property type="evidence" value="ECO:0007669"/>
    <property type="project" value="InterPro"/>
</dbReference>
<evidence type="ECO:0000256" key="4">
    <source>
        <dbReference type="ARBA" id="ARBA00022741"/>
    </source>
</evidence>
<dbReference type="PANTHER" id="PTHR42711:SF5">
    <property type="entry name" value="ABC TRANSPORTER ATP-BINDING PROTEIN NATA"/>
    <property type="match status" value="1"/>
</dbReference>
<dbReference type="KEGG" id="gtl:EP073_08495"/>